<gene>
    <name evidence="9" type="ORF">SAMN02982985_05358</name>
</gene>
<keyword evidence="10" id="KW-1185">Reference proteome</keyword>
<evidence type="ECO:0000256" key="7">
    <source>
        <dbReference type="SAM" id="SignalP"/>
    </source>
</evidence>
<dbReference type="GO" id="GO:0051603">
    <property type="term" value="P:proteolysis involved in protein catabolic process"/>
    <property type="evidence" value="ECO:0007669"/>
    <property type="project" value="TreeGrafter"/>
</dbReference>
<evidence type="ECO:0000256" key="3">
    <source>
        <dbReference type="ARBA" id="ARBA00022801"/>
    </source>
</evidence>
<evidence type="ECO:0000256" key="2">
    <source>
        <dbReference type="ARBA" id="ARBA00022723"/>
    </source>
</evidence>
<evidence type="ECO:0000259" key="8">
    <source>
        <dbReference type="Pfam" id="PF01435"/>
    </source>
</evidence>
<accession>A0A1I4TUP9</accession>
<evidence type="ECO:0000256" key="4">
    <source>
        <dbReference type="ARBA" id="ARBA00022833"/>
    </source>
</evidence>
<name>A0A1I4TUP9_9BURK</name>
<dbReference type="InterPro" id="IPR051156">
    <property type="entry name" value="Mito/Outer_Membr_Metalloprot"/>
</dbReference>
<keyword evidence="2" id="KW-0479">Metal-binding</keyword>
<reference evidence="9 10" key="1">
    <citation type="submission" date="2016-10" db="EMBL/GenBank/DDBJ databases">
        <authorList>
            <person name="de Groot N.N."/>
        </authorList>
    </citation>
    <scope>NUCLEOTIDE SEQUENCE [LARGE SCALE GENOMIC DNA]</scope>
    <source>
        <strain evidence="9 10">ATCC 43154</strain>
    </source>
</reference>
<proteinExistence type="inferred from homology"/>
<evidence type="ECO:0000256" key="6">
    <source>
        <dbReference type="RuleBase" id="RU003983"/>
    </source>
</evidence>
<organism evidence="9 10">
    <name type="scientific">Rugamonas rubra</name>
    <dbReference type="NCBI Taxonomy" id="758825"/>
    <lineage>
        <taxon>Bacteria</taxon>
        <taxon>Pseudomonadati</taxon>
        <taxon>Pseudomonadota</taxon>
        <taxon>Betaproteobacteria</taxon>
        <taxon>Burkholderiales</taxon>
        <taxon>Oxalobacteraceae</taxon>
        <taxon>Telluria group</taxon>
        <taxon>Rugamonas</taxon>
    </lineage>
</organism>
<dbReference type="GO" id="GO:0016020">
    <property type="term" value="C:membrane"/>
    <property type="evidence" value="ECO:0007669"/>
    <property type="project" value="TreeGrafter"/>
</dbReference>
<dbReference type="GO" id="GO:0004222">
    <property type="term" value="F:metalloendopeptidase activity"/>
    <property type="evidence" value="ECO:0007669"/>
    <property type="project" value="InterPro"/>
</dbReference>
<dbReference type="GO" id="GO:0046872">
    <property type="term" value="F:metal ion binding"/>
    <property type="evidence" value="ECO:0007669"/>
    <property type="project" value="UniProtKB-KW"/>
</dbReference>
<sequence length="258" mass="27594">MWQPMRAWCLLALMAGAPAAAQVGAGVQADAVSQQLVVARAAELYAERLAVLREGHALDVHGAVLERVRRVAGGLIAQARRDYPDSAAWAWELHVTTDEGQTADGMAGGKMLVGEAYLERLDITDAELAMLLAHEIAHAVLRHNLLEYQLALRLDPGWAPRPFLALEDAVENDRALIARLAPQGLAQEAEADREGLLLAWRAGWPAARLANYFKKLARASGQPYFDSATHPSPASRWAAARALAAGLGAPAGPPAGQK</sequence>
<dbReference type="OrthoDB" id="8750998at2"/>
<feature type="domain" description="Peptidase M48" evidence="8">
    <location>
        <begin position="106"/>
        <end position="242"/>
    </location>
</feature>
<dbReference type="PANTHER" id="PTHR22726">
    <property type="entry name" value="METALLOENDOPEPTIDASE OMA1"/>
    <property type="match status" value="1"/>
</dbReference>
<evidence type="ECO:0000313" key="10">
    <source>
        <dbReference type="Proteomes" id="UP000199470"/>
    </source>
</evidence>
<evidence type="ECO:0000256" key="5">
    <source>
        <dbReference type="ARBA" id="ARBA00023049"/>
    </source>
</evidence>
<evidence type="ECO:0000256" key="1">
    <source>
        <dbReference type="ARBA" id="ARBA00022670"/>
    </source>
</evidence>
<protein>
    <submittedName>
        <fullName evidence="9">Peptidase family M48</fullName>
    </submittedName>
</protein>
<keyword evidence="4 6" id="KW-0862">Zinc</keyword>
<dbReference type="EMBL" id="FOTW01000034">
    <property type="protein sequence ID" value="SFM80462.1"/>
    <property type="molecule type" value="Genomic_DNA"/>
</dbReference>
<evidence type="ECO:0000313" key="9">
    <source>
        <dbReference type="EMBL" id="SFM80462.1"/>
    </source>
</evidence>
<dbReference type="InterPro" id="IPR001915">
    <property type="entry name" value="Peptidase_M48"/>
</dbReference>
<keyword evidence="5 6" id="KW-0482">Metalloprotease</keyword>
<dbReference type="Proteomes" id="UP000199470">
    <property type="component" value="Unassembled WGS sequence"/>
</dbReference>
<keyword evidence="3 6" id="KW-0378">Hydrolase</keyword>
<dbReference type="Pfam" id="PF01435">
    <property type="entry name" value="Peptidase_M48"/>
    <property type="match status" value="1"/>
</dbReference>
<dbReference type="RefSeq" id="WP_093390751.1">
    <property type="nucleotide sequence ID" value="NZ_FOTW01000034.1"/>
</dbReference>
<comment type="similarity">
    <text evidence="6">Belongs to the peptidase M48 family.</text>
</comment>
<feature type="signal peptide" evidence="7">
    <location>
        <begin position="1"/>
        <end position="21"/>
    </location>
</feature>
<dbReference type="AlphaFoldDB" id="A0A1I4TUP9"/>
<dbReference type="STRING" id="758825.SAMN02982985_05358"/>
<feature type="chain" id="PRO_5011504739" evidence="7">
    <location>
        <begin position="22"/>
        <end position="258"/>
    </location>
</feature>
<keyword evidence="1 6" id="KW-0645">Protease</keyword>
<keyword evidence="7" id="KW-0732">Signal</keyword>
<comment type="cofactor">
    <cofactor evidence="6">
        <name>Zn(2+)</name>
        <dbReference type="ChEBI" id="CHEBI:29105"/>
    </cofactor>
    <text evidence="6">Binds 1 zinc ion per subunit.</text>
</comment>
<dbReference type="PANTHER" id="PTHR22726:SF1">
    <property type="entry name" value="METALLOENDOPEPTIDASE OMA1, MITOCHONDRIAL"/>
    <property type="match status" value="1"/>
</dbReference>